<evidence type="ECO:0000313" key="1">
    <source>
        <dbReference type="EMBL" id="PWA12419.1"/>
    </source>
</evidence>
<comment type="caution">
    <text evidence="1">The sequence shown here is derived from an EMBL/GenBank/DDBJ whole genome shotgun (WGS) entry which is preliminary data.</text>
</comment>
<gene>
    <name evidence="1" type="ORF">DCC39_06365</name>
</gene>
<keyword evidence="1" id="KW-0167">Capsid protein</keyword>
<keyword evidence="2" id="KW-1185">Reference proteome</keyword>
<protein>
    <submittedName>
        <fullName evidence="1">Spore coat protein D</fullName>
    </submittedName>
</protein>
<organism evidence="1 2">
    <name type="scientific">Pueribacillus theae</name>
    <dbReference type="NCBI Taxonomy" id="2171751"/>
    <lineage>
        <taxon>Bacteria</taxon>
        <taxon>Bacillati</taxon>
        <taxon>Bacillota</taxon>
        <taxon>Bacilli</taxon>
        <taxon>Bacillales</taxon>
        <taxon>Bacillaceae</taxon>
        <taxon>Pueribacillus</taxon>
    </lineage>
</organism>
<reference evidence="1 2" key="1">
    <citation type="submission" date="2018-04" db="EMBL/GenBank/DDBJ databases">
        <title>Camelliibacillus theae gen. nov., sp. nov., isolated from Pu'er tea.</title>
        <authorList>
            <person name="Niu L."/>
        </authorList>
    </citation>
    <scope>NUCLEOTIDE SEQUENCE [LARGE SCALE GENOMIC DNA]</scope>
    <source>
        <strain evidence="1 2">T8</strain>
    </source>
</reference>
<dbReference type="EMBL" id="QCZG01000009">
    <property type="protein sequence ID" value="PWA12419.1"/>
    <property type="molecule type" value="Genomic_DNA"/>
</dbReference>
<keyword evidence="1" id="KW-0946">Virion</keyword>
<accession>A0A2U1K5H6</accession>
<proteinExistence type="predicted"/>
<evidence type="ECO:0000313" key="2">
    <source>
        <dbReference type="Proteomes" id="UP000245998"/>
    </source>
</evidence>
<dbReference type="AlphaFoldDB" id="A0A2U1K5H6"/>
<sequence length="65" mass="7944">MFPHNRPIHCPPRYVVHDHFVRRPQPIIHPVVHVNRLNIVDVPEHIYRPVMRNEIVEHRPPFCCW</sequence>
<dbReference type="OrthoDB" id="1799558at2"/>
<name>A0A2U1K5H6_9BACI</name>
<dbReference type="RefSeq" id="WP_116554053.1">
    <property type="nucleotide sequence ID" value="NZ_QCZG01000009.1"/>
</dbReference>
<dbReference type="Proteomes" id="UP000245998">
    <property type="component" value="Unassembled WGS sequence"/>
</dbReference>